<accession>A0ABT5Z262</accession>
<sequence>MFIVVVGVLLDDEPQVTFAGDEDPVGGFAAARADPALNDPGTPGRTGTTRAPTAVKTASKPSVKYPALSRIRYRMPAVRVSSRLIRRLRACWAAHWAVTLRVTPAMCTLCRSKIRFVL</sequence>
<reference evidence="2 3" key="1">
    <citation type="submission" date="2023-03" db="EMBL/GenBank/DDBJ databases">
        <title>Draft genome sequence of type strain Streptomyces ferralitis JCM 14344.</title>
        <authorList>
            <person name="Klaysubun C."/>
            <person name="Duangmal K."/>
        </authorList>
    </citation>
    <scope>NUCLEOTIDE SEQUENCE [LARGE SCALE GENOMIC DNA]</scope>
    <source>
        <strain evidence="2 3">JCM 14344</strain>
    </source>
</reference>
<organism evidence="2 3">
    <name type="scientific">Streptantibioticus ferralitis</name>
    <dbReference type="NCBI Taxonomy" id="236510"/>
    <lineage>
        <taxon>Bacteria</taxon>
        <taxon>Bacillati</taxon>
        <taxon>Actinomycetota</taxon>
        <taxon>Actinomycetes</taxon>
        <taxon>Kitasatosporales</taxon>
        <taxon>Streptomycetaceae</taxon>
        <taxon>Streptantibioticus</taxon>
    </lineage>
</organism>
<dbReference type="EMBL" id="JARHTQ010000011">
    <property type="protein sequence ID" value="MDF2257747.1"/>
    <property type="molecule type" value="Genomic_DNA"/>
</dbReference>
<proteinExistence type="predicted"/>
<evidence type="ECO:0000313" key="2">
    <source>
        <dbReference type="EMBL" id="MDF2257747.1"/>
    </source>
</evidence>
<name>A0ABT5Z262_9ACTN</name>
<comment type="caution">
    <text evidence="2">The sequence shown here is derived from an EMBL/GenBank/DDBJ whole genome shotgun (WGS) entry which is preliminary data.</text>
</comment>
<feature type="region of interest" description="Disordered" evidence="1">
    <location>
        <begin position="31"/>
        <end position="56"/>
    </location>
</feature>
<dbReference type="Proteomes" id="UP001220022">
    <property type="component" value="Unassembled WGS sequence"/>
</dbReference>
<evidence type="ECO:0000256" key="1">
    <source>
        <dbReference type="SAM" id="MobiDB-lite"/>
    </source>
</evidence>
<evidence type="ECO:0000313" key="3">
    <source>
        <dbReference type="Proteomes" id="UP001220022"/>
    </source>
</evidence>
<dbReference type="RefSeq" id="WP_275816058.1">
    <property type="nucleotide sequence ID" value="NZ_BAAANM010000022.1"/>
</dbReference>
<keyword evidence="3" id="KW-1185">Reference proteome</keyword>
<feature type="compositionally biased region" description="Low complexity" evidence="1">
    <location>
        <begin position="40"/>
        <end position="54"/>
    </location>
</feature>
<gene>
    <name evidence="2" type="ORF">P2L57_19130</name>
</gene>
<protein>
    <submittedName>
        <fullName evidence="2">Uncharacterized protein</fullName>
    </submittedName>
</protein>